<proteinExistence type="inferred from homology"/>
<feature type="region of interest" description="Disordered" evidence="4">
    <location>
        <begin position="1"/>
        <end position="59"/>
    </location>
</feature>
<dbReference type="STRING" id="578458.D8QC36"/>
<dbReference type="HOGENOM" id="CLU_1455210_0_0_1"/>
<name>D8QC36_SCHCM</name>
<evidence type="ECO:0000256" key="2">
    <source>
        <dbReference type="ARBA" id="ARBA00022723"/>
    </source>
</evidence>
<comment type="similarity">
    <text evidence="1">Belongs to the yippee family.</text>
</comment>
<dbReference type="InterPro" id="IPR039058">
    <property type="entry name" value="Yippee_fam"/>
</dbReference>
<organism evidence="7">
    <name type="scientific">Schizophyllum commune (strain H4-8 / FGSC 9210)</name>
    <name type="common">Split gill fungus</name>
    <dbReference type="NCBI Taxonomy" id="578458"/>
    <lineage>
        <taxon>Eukaryota</taxon>
        <taxon>Fungi</taxon>
        <taxon>Dikarya</taxon>
        <taxon>Basidiomycota</taxon>
        <taxon>Agaricomycotina</taxon>
        <taxon>Agaricomycetes</taxon>
        <taxon>Agaricomycetidae</taxon>
        <taxon>Agaricales</taxon>
        <taxon>Schizophyllaceae</taxon>
        <taxon>Schizophyllum</taxon>
    </lineage>
</organism>
<dbReference type="PANTHER" id="PTHR13848">
    <property type="entry name" value="PROTEIN YIPPEE-LIKE CG15309-RELATED"/>
    <property type="match status" value="1"/>
</dbReference>
<keyword evidence="7" id="KW-1185">Reference proteome</keyword>
<dbReference type="KEGG" id="scm:SCHCO_02634489"/>
<dbReference type="AlphaFoldDB" id="D8QC36"/>
<evidence type="ECO:0000259" key="5">
    <source>
        <dbReference type="PROSITE" id="PS51792"/>
    </source>
</evidence>
<gene>
    <name evidence="6" type="ORF">SCHCODRAFT_257995</name>
</gene>
<dbReference type="Pfam" id="PF03226">
    <property type="entry name" value="Yippee-Mis18"/>
    <property type="match status" value="1"/>
</dbReference>
<dbReference type="InParanoid" id="D8QC36"/>
<accession>D8QC36</accession>
<evidence type="ECO:0000256" key="3">
    <source>
        <dbReference type="ARBA" id="ARBA00022833"/>
    </source>
</evidence>
<dbReference type="EMBL" id="GL377309">
    <property type="protein sequence ID" value="EFI94458.1"/>
    <property type="molecule type" value="Genomic_DNA"/>
</dbReference>
<evidence type="ECO:0000313" key="7">
    <source>
        <dbReference type="Proteomes" id="UP000007431"/>
    </source>
</evidence>
<evidence type="ECO:0000256" key="4">
    <source>
        <dbReference type="SAM" id="MobiDB-lite"/>
    </source>
</evidence>
<dbReference type="Proteomes" id="UP000007431">
    <property type="component" value="Unassembled WGS sequence"/>
</dbReference>
<protein>
    <recommendedName>
        <fullName evidence="5">Yippee domain-containing protein</fullName>
    </recommendedName>
</protein>
<dbReference type="PROSITE" id="PS51792">
    <property type="entry name" value="YIPPEE"/>
    <property type="match status" value="1"/>
</dbReference>
<dbReference type="eggNOG" id="KOG3399">
    <property type="taxonomic scope" value="Eukaryota"/>
</dbReference>
<dbReference type="GO" id="GO:0046872">
    <property type="term" value="F:metal ion binding"/>
    <property type="evidence" value="ECO:0007669"/>
    <property type="project" value="UniProtKB-KW"/>
</dbReference>
<dbReference type="RefSeq" id="XP_003029361.1">
    <property type="nucleotide sequence ID" value="XM_003029315.1"/>
</dbReference>
<dbReference type="OrthoDB" id="6407410at2759"/>
<dbReference type="OMA" id="LACRRCK"/>
<dbReference type="InterPro" id="IPR004910">
    <property type="entry name" value="Yippee/Mis18/Cereblon"/>
</dbReference>
<sequence>MSDTSTLRYSSDEQSPDRADYSYSYPPEYAFSRADGRAKARPLSRRLPPTPRPRTASVRPLPSIPHYMTCKRCRSCVTTEGSALSPSALPPTARPFKGYAGKAALYTQMFNVRVSQPVVQLMVTGAHTMQEVMCRHCNAYLGWYIVRAHEETEKWKEGCFLVELEHVALKAQTTHSAGSASSDDSS</sequence>
<dbReference type="GeneID" id="9591188"/>
<evidence type="ECO:0000313" key="6">
    <source>
        <dbReference type="EMBL" id="EFI94458.1"/>
    </source>
</evidence>
<evidence type="ECO:0000256" key="1">
    <source>
        <dbReference type="ARBA" id="ARBA00005613"/>
    </source>
</evidence>
<dbReference type="VEuPathDB" id="FungiDB:SCHCODRAFT_02634489"/>
<reference evidence="6 7" key="1">
    <citation type="journal article" date="2010" name="Nat. Biotechnol.">
        <title>Genome sequence of the model mushroom Schizophyllum commune.</title>
        <authorList>
            <person name="Ohm R.A."/>
            <person name="de Jong J.F."/>
            <person name="Lugones L.G."/>
            <person name="Aerts A."/>
            <person name="Kothe E."/>
            <person name="Stajich J.E."/>
            <person name="de Vries R.P."/>
            <person name="Record E."/>
            <person name="Levasseur A."/>
            <person name="Baker S.E."/>
            <person name="Bartholomew K.A."/>
            <person name="Coutinho P.M."/>
            <person name="Erdmann S."/>
            <person name="Fowler T.J."/>
            <person name="Gathman A.C."/>
            <person name="Lombard V."/>
            <person name="Henrissat B."/>
            <person name="Knabe N."/>
            <person name="Kuees U."/>
            <person name="Lilly W.W."/>
            <person name="Lindquist E."/>
            <person name="Lucas S."/>
            <person name="Magnuson J.K."/>
            <person name="Piumi F."/>
            <person name="Raudaskoski M."/>
            <person name="Salamov A."/>
            <person name="Schmutz J."/>
            <person name="Schwarze F.W.M.R."/>
            <person name="vanKuyk P.A."/>
            <person name="Horton J.S."/>
            <person name="Grigoriev I.V."/>
            <person name="Woesten H.A.B."/>
        </authorList>
    </citation>
    <scope>NUCLEOTIDE SEQUENCE [LARGE SCALE GENOMIC DNA]</scope>
    <source>
        <strain evidence="7">H4-8 / FGSC 9210</strain>
    </source>
</reference>
<dbReference type="InterPro" id="IPR034751">
    <property type="entry name" value="Yippee"/>
</dbReference>
<feature type="domain" description="Yippee" evidence="5">
    <location>
        <begin position="72"/>
        <end position="171"/>
    </location>
</feature>
<keyword evidence="2" id="KW-0479">Metal-binding</keyword>
<feature type="compositionally biased region" description="Polar residues" evidence="4">
    <location>
        <begin position="1"/>
        <end position="13"/>
    </location>
</feature>
<keyword evidence="3" id="KW-0862">Zinc</keyword>